<keyword evidence="3" id="KW-1185">Reference proteome</keyword>
<accession>A0A9N9CX55</accession>
<proteinExistence type="predicted"/>
<reference evidence="2" key="1">
    <citation type="submission" date="2021-06" db="EMBL/GenBank/DDBJ databases">
        <authorList>
            <person name="Kallberg Y."/>
            <person name="Tangrot J."/>
            <person name="Rosling A."/>
        </authorList>
    </citation>
    <scope>NUCLEOTIDE SEQUENCE</scope>
    <source>
        <strain evidence="2">BR232B</strain>
    </source>
</reference>
<feature type="compositionally biased region" description="Gly residues" evidence="1">
    <location>
        <begin position="136"/>
        <end position="150"/>
    </location>
</feature>
<dbReference type="Proteomes" id="UP000789739">
    <property type="component" value="Unassembled WGS sequence"/>
</dbReference>
<protein>
    <submittedName>
        <fullName evidence="2">11226_t:CDS:1</fullName>
    </submittedName>
</protein>
<evidence type="ECO:0000313" key="2">
    <source>
        <dbReference type="EMBL" id="CAG8618946.1"/>
    </source>
</evidence>
<dbReference type="EMBL" id="CAJVPI010001572">
    <property type="protein sequence ID" value="CAG8618946.1"/>
    <property type="molecule type" value="Genomic_DNA"/>
</dbReference>
<evidence type="ECO:0000256" key="1">
    <source>
        <dbReference type="SAM" id="MobiDB-lite"/>
    </source>
</evidence>
<evidence type="ECO:0000313" key="3">
    <source>
        <dbReference type="Proteomes" id="UP000789739"/>
    </source>
</evidence>
<name>A0A9N9CX55_9GLOM</name>
<sequence length="150" mass="16431">MEFAENTRFIRKADDKQLGEHIVLTPPTTPVYTLKPSPLTQEDSVFDDSLYDESEWESAYSIEESVAIWGSVMYEDPNYEDININMADAFPVLSAIEPKSEPSGFGMNDDADSRIVQPSWSVNGREDTQRDVCGGVEEGGGIKGGDDGGG</sequence>
<feature type="region of interest" description="Disordered" evidence="1">
    <location>
        <begin position="101"/>
        <end position="150"/>
    </location>
</feature>
<comment type="caution">
    <text evidence="2">The sequence shown here is derived from an EMBL/GenBank/DDBJ whole genome shotgun (WGS) entry which is preliminary data.</text>
</comment>
<organism evidence="2 3">
    <name type="scientific">Paraglomus brasilianum</name>
    <dbReference type="NCBI Taxonomy" id="144538"/>
    <lineage>
        <taxon>Eukaryota</taxon>
        <taxon>Fungi</taxon>
        <taxon>Fungi incertae sedis</taxon>
        <taxon>Mucoromycota</taxon>
        <taxon>Glomeromycotina</taxon>
        <taxon>Glomeromycetes</taxon>
        <taxon>Paraglomerales</taxon>
        <taxon>Paraglomeraceae</taxon>
        <taxon>Paraglomus</taxon>
    </lineage>
</organism>
<gene>
    <name evidence="2" type="ORF">PBRASI_LOCUS8591</name>
</gene>
<dbReference type="AlphaFoldDB" id="A0A9N9CX55"/>